<dbReference type="EMBL" id="ANQC01000093">
    <property type="protein sequence ID" value="ESV54862.1"/>
    <property type="molecule type" value="Genomic_DNA"/>
</dbReference>
<comment type="caution">
    <text evidence="3">The sequence shown here is derived from an EMBL/GenBank/DDBJ whole genome shotgun (WGS) entry which is preliminary data.</text>
</comment>
<name>V6Z1X5_STRAG</name>
<keyword evidence="2" id="KW-0472">Membrane</keyword>
<reference evidence="3 4" key="1">
    <citation type="submission" date="2013-05" db="EMBL/GenBank/DDBJ databases">
        <authorList>
            <person name="Richards V.P."/>
            <person name="Durkin S.A.S."/>
            <person name="Kim M."/>
            <person name="Pavinski Bitar P.D."/>
            <person name="Stanhope M.J."/>
            <person name="Town C.D."/>
            <person name="Venter J.C."/>
        </authorList>
    </citation>
    <scope>NUCLEOTIDE SEQUENCE [LARGE SCALE GENOMIC DNA]</scope>
    <source>
        <strain evidence="3 4">LMG 14747</strain>
    </source>
</reference>
<dbReference type="Gene3D" id="3.10.450.540">
    <property type="match status" value="1"/>
</dbReference>
<keyword evidence="2" id="KW-1133">Transmembrane helix</keyword>
<gene>
    <name evidence="3" type="ORF">SAG0136_06380</name>
</gene>
<keyword evidence="2" id="KW-0812">Transmembrane</keyword>
<dbReference type="eggNOG" id="ENOG502ZEEP">
    <property type="taxonomic scope" value="Bacteria"/>
</dbReference>
<accession>V6Z1X5</accession>
<dbReference type="CDD" id="cd16427">
    <property type="entry name" value="TraM-like"/>
    <property type="match status" value="1"/>
</dbReference>
<sequence length="280" mass="32038">MYRLTNLTLDTVTTYKNKDLVYQALERENARVKHQEAEGMLLVEELDKKGVVTAQEDIYLPFEGIADSLFLKAGTSTHQEEEQSNQKRFWTHSRDKNSQEPSKKEKQELREALSDTEKQSNKGKSKHLLLKLLWQGLLLLGLVVSLAIAAFTTTLSVKQEKAISNLSQQVKQLKSLQTETGKLDTFVRYFLPHYYSEQADLDDFVSPKLELTPPSGQLQSVILESVDQAEDQTYQLTYVVSVKEGKTRKQKRLTLTVESVSTTLYGYQVIKEPKQMNYPK</sequence>
<dbReference type="AlphaFoldDB" id="V6Z1X5"/>
<protein>
    <submittedName>
        <fullName evidence="3">Uncharacterized protein</fullName>
    </submittedName>
</protein>
<organism evidence="3 4">
    <name type="scientific">Streptococcus agalactiae LMG 14747</name>
    <dbReference type="NCBI Taxonomy" id="1154860"/>
    <lineage>
        <taxon>Bacteria</taxon>
        <taxon>Bacillati</taxon>
        <taxon>Bacillota</taxon>
        <taxon>Bacilli</taxon>
        <taxon>Lactobacillales</taxon>
        <taxon>Streptococcaceae</taxon>
        <taxon>Streptococcus</taxon>
    </lineage>
</organism>
<evidence type="ECO:0000313" key="4">
    <source>
        <dbReference type="Proteomes" id="UP000018482"/>
    </source>
</evidence>
<evidence type="ECO:0000313" key="3">
    <source>
        <dbReference type="EMBL" id="ESV54862.1"/>
    </source>
</evidence>
<proteinExistence type="predicted"/>
<dbReference type="Proteomes" id="UP000018482">
    <property type="component" value="Unassembled WGS sequence"/>
</dbReference>
<feature type="transmembrane region" description="Helical" evidence="2">
    <location>
        <begin position="128"/>
        <end position="151"/>
    </location>
</feature>
<evidence type="ECO:0000256" key="2">
    <source>
        <dbReference type="SAM" id="Phobius"/>
    </source>
</evidence>
<evidence type="ECO:0000256" key="1">
    <source>
        <dbReference type="SAM" id="MobiDB-lite"/>
    </source>
</evidence>
<feature type="region of interest" description="Disordered" evidence="1">
    <location>
        <begin position="81"/>
        <end position="120"/>
    </location>
</feature>
<feature type="compositionally biased region" description="Basic and acidic residues" evidence="1">
    <location>
        <begin position="92"/>
        <end position="120"/>
    </location>
</feature>